<proteinExistence type="predicted"/>
<evidence type="ECO:0000313" key="2">
    <source>
        <dbReference type="EMBL" id="KKN40793.1"/>
    </source>
</evidence>
<reference evidence="2" key="1">
    <citation type="journal article" date="2015" name="Nature">
        <title>Complex archaea that bridge the gap between prokaryotes and eukaryotes.</title>
        <authorList>
            <person name="Spang A."/>
            <person name="Saw J.H."/>
            <person name="Jorgensen S.L."/>
            <person name="Zaremba-Niedzwiedzka K."/>
            <person name="Martijn J."/>
            <person name="Lind A.E."/>
            <person name="van Eijk R."/>
            <person name="Schleper C."/>
            <person name="Guy L."/>
            <person name="Ettema T.J."/>
        </authorList>
    </citation>
    <scope>NUCLEOTIDE SEQUENCE</scope>
</reference>
<keyword evidence="1" id="KW-0472">Membrane</keyword>
<feature type="transmembrane region" description="Helical" evidence="1">
    <location>
        <begin position="133"/>
        <end position="156"/>
    </location>
</feature>
<evidence type="ECO:0000256" key="1">
    <source>
        <dbReference type="SAM" id="Phobius"/>
    </source>
</evidence>
<protein>
    <submittedName>
        <fullName evidence="2">Uncharacterized protein</fullName>
    </submittedName>
</protein>
<dbReference type="EMBL" id="LAZR01001685">
    <property type="protein sequence ID" value="KKN40793.1"/>
    <property type="molecule type" value="Genomic_DNA"/>
</dbReference>
<feature type="transmembrane region" description="Helical" evidence="1">
    <location>
        <begin position="49"/>
        <end position="69"/>
    </location>
</feature>
<organism evidence="2">
    <name type="scientific">marine sediment metagenome</name>
    <dbReference type="NCBI Taxonomy" id="412755"/>
    <lineage>
        <taxon>unclassified sequences</taxon>
        <taxon>metagenomes</taxon>
        <taxon>ecological metagenomes</taxon>
    </lineage>
</organism>
<dbReference type="AlphaFoldDB" id="A0A0F9TH77"/>
<name>A0A0F9TH77_9ZZZZ</name>
<keyword evidence="1" id="KW-0812">Transmembrane</keyword>
<comment type="caution">
    <text evidence="2">The sequence shown here is derived from an EMBL/GenBank/DDBJ whole genome shotgun (WGS) entry which is preliminary data.</text>
</comment>
<accession>A0A0F9TH77</accession>
<feature type="transmembrane region" description="Helical" evidence="1">
    <location>
        <begin position="108"/>
        <end position="127"/>
    </location>
</feature>
<gene>
    <name evidence="2" type="ORF">LCGC14_0730090</name>
</gene>
<sequence>MNKLQELKEAMQTPPPERLAKIEYQSHFMTMLGVSVVCVVLIMKGLWYIIFAFIFSLGVSYSQGMTAYAKYKNIMFLVKPEHPSNYDKDISPTRRRSKIINYVFKENAKWASIVTSVIVSVMIIGPPTLVQSLAYFILIPTIFTLMYFFIFYWMAYPIYKREVKIK</sequence>
<keyword evidence="1" id="KW-1133">Transmembrane helix</keyword>